<gene>
    <name evidence="1" type="ORF">BpHYR1_026709</name>
</gene>
<name>A0A3M7S7V9_BRAPC</name>
<proteinExistence type="predicted"/>
<accession>A0A3M7S7V9</accession>
<dbReference type="EMBL" id="REGN01001905">
    <property type="protein sequence ID" value="RNA31727.1"/>
    <property type="molecule type" value="Genomic_DNA"/>
</dbReference>
<comment type="caution">
    <text evidence="1">The sequence shown here is derived from an EMBL/GenBank/DDBJ whole genome shotgun (WGS) entry which is preliminary data.</text>
</comment>
<evidence type="ECO:0000313" key="1">
    <source>
        <dbReference type="EMBL" id="RNA31727.1"/>
    </source>
</evidence>
<reference evidence="1 2" key="1">
    <citation type="journal article" date="2018" name="Sci. Rep.">
        <title>Genomic signatures of local adaptation to the degree of environmental predictability in rotifers.</title>
        <authorList>
            <person name="Franch-Gras L."/>
            <person name="Hahn C."/>
            <person name="Garcia-Roger E.M."/>
            <person name="Carmona M.J."/>
            <person name="Serra M."/>
            <person name="Gomez A."/>
        </authorList>
    </citation>
    <scope>NUCLEOTIDE SEQUENCE [LARGE SCALE GENOMIC DNA]</scope>
    <source>
        <strain evidence="1">HYR1</strain>
    </source>
</reference>
<dbReference type="AlphaFoldDB" id="A0A3M7S7V9"/>
<organism evidence="1 2">
    <name type="scientific">Brachionus plicatilis</name>
    <name type="common">Marine rotifer</name>
    <name type="synonym">Brachionus muelleri</name>
    <dbReference type="NCBI Taxonomy" id="10195"/>
    <lineage>
        <taxon>Eukaryota</taxon>
        <taxon>Metazoa</taxon>
        <taxon>Spiralia</taxon>
        <taxon>Gnathifera</taxon>
        <taxon>Rotifera</taxon>
        <taxon>Eurotatoria</taxon>
        <taxon>Monogononta</taxon>
        <taxon>Pseudotrocha</taxon>
        <taxon>Ploima</taxon>
        <taxon>Brachionidae</taxon>
        <taxon>Brachionus</taxon>
    </lineage>
</organism>
<evidence type="ECO:0000313" key="2">
    <source>
        <dbReference type="Proteomes" id="UP000276133"/>
    </source>
</evidence>
<protein>
    <submittedName>
        <fullName evidence="1">Uncharacterized protein</fullName>
    </submittedName>
</protein>
<keyword evidence="2" id="KW-1185">Reference proteome</keyword>
<sequence length="59" mass="7004">MLIYSIRIADCGKLNTNTEIFLMLVLRMNLNEEKNFIKLIRNLGLLNLKPKQVDFDERH</sequence>
<dbReference type="Proteomes" id="UP000276133">
    <property type="component" value="Unassembled WGS sequence"/>
</dbReference>